<gene>
    <name evidence="1" type="ORF">RND71_005489</name>
</gene>
<name>A0AAE1VMQ8_9SOLA</name>
<sequence>MEGVLAVRMELMDIKIFYLDLLIGTYPHRYRTIWVLGDYCYMMPPKGRKRSQSLTPECYDKPEDFDFAKVFESCSALKHLLYDLSNIKIFAEEGYEVPTRLPFDLNNVKRFYVSEIMVMESYNLSYALCLIRSFPYLEYLEIEVYSEEDYSCILESLELEHFSDVTFNHLREVKLECFAVTTSELQLIKLLLAKSPVLVRMLIDRQFLDGASLDTRLEVCARTAKVGRITGTKFEMQLSKLLLARSPMLVRMLIEPY</sequence>
<dbReference type="SUPFAM" id="SSF52047">
    <property type="entry name" value="RNI-like"/>
    <property type="match status" value="1"/>
</dbReference>
<dbReference type="Proteomes" id="UP001291623">
    <property type="component" value="Unassembled WGS sequence"/>
</dbReference>
<keyword evidence="2" id="KW-1185">Reference proteome</keyword>
<evidence type="ECO:0000313" key="2">
    <source>
        <dbReference type="Proteomes" id="UP001291623"/>
    </source>
</evidence>
<evidence type="ECO:0008006" key="3">
    <source>
        <dbReference type="Google" id="ProtNLM"/>
    </source>
</evidence>
<proteinExistence type="predicted"/>
<evidence type="ECO:0000313" key="1">
    <source>
        <dbReference type="EMBL" id="KAK4374812.1"/>
    </source>
</evidence>
<reference evidence="1" key="1">
    <citation type="submission" date="2023-12" db="EMBL/GenBank/DDBJ databases">
        <title>Genome assembly of Anisodus tanguticus.</title>
        <authorList>
            <person name="Wang Y.-J."/>
        </authorList>
    </citation>
    <scope>NUCLEOTIDE SEQUENCE</scope>
    <source>
        <strain evidence="1">KB-2021</strain>
        <tissue evidence="1">Leaf</tissue>
    </source>
</reference>
<organism evidence="1 2">
    <name type="scientific">Anisodus tanguticus</name>
    <dbReference type="NCBI Taxonomy" id="243964"/>
    <lineage>
        <taxon>Eukaryota</taxon>
        <taxon>Viridiplantae</taxon>
        <taxon>Streptophyta</taxon>
        <taxon>Embryophyta</taxon>
        <taxon>Tracheophyta</taxon>
        <taxon>Spermatophyta</taxon>
        <taxon>Magnoliopsida</taxon>
        <taxon>eudicotyledons</taxon>
        <taxon>Gunneridae</taxon>
        <taxon>Pentapetalae</taxon>
        <taxon>asterids</taxon>
        <taxon>lamiids</taxon>
        <taxon>Solanales</taxon>
        <taxon>Solanaceae</taxon>
        <taxon>Solanoideae</taxon>
        <taxon>Hyoscyameae</taxon>
        <taxon>Anisodus</taxon>
    </lineage>
</organism>
<comment type="caution">
    <text evidence="1">The sequence shown here is derived from an EMBL/GenBank/DDBJ whole genome shotgun (WGS) entry which is preliminary data.</text>
</comment>
<protein>
    <recommendedName>
        <fullName evidence="3">FBD domain-containing protein</fullName>
    </recommendedName>
</protein>
<accession>A0AAE1VMQ8</accession>
<dbReference type="EMBL" id="JAVYJV010000003">
    <property type="protein sequence ID" value="KAK4374812.1"/>
    <property type="molecule type" value="Genomic_DNA"/>
</dbReference>
<dbReference type="AlphaFoldDB" id="A0AAE1VMQ8"/>